<reference evidence="5 6" key="1">
    <citation type="submission" date="2017-02" db="EMBL/GenBank/DDBJ databases">
        <title>The new phylogeny of genus Mycobacterium.</title>
        <authorList>
            <person name="Tortoli E."/>
            <person name="Trovato A."/>
            <person name="Cirillo D.M."/>
        </authorList>
    </citation>
    <scope>NUCLEOTIDE SEQUENCE [LARGE SCALE GENOMIC DNA]</scope>
    <source>
        <strain evidence="5 6">DSM 44049</strain>
    </source>
</reference>
<dbReference type="GO" id="GO:0016491">
    <property type="term" value="F:oxidoreductase activity"/>
    <property type="evidence" value="ECO:0007669"/>
    <property type="project" value="UniProtKB-KW"/>
</dbReference>
<dbReference type="PANTHER" id="PTHR44196:SF1">
    <property type="entry name" value="DEHYDROGENASE_REDUCTASE SDR FAMILY MEMBER 7B"/>
    <property type="match status" value="1"/>
</dbReference>
<organism evidence="5 6">
    <name type="scientific">Mycobacterium intermedium</name>
    <dbReference type="NCBI Taxonomy" id="28445"/>
    <lineage>
        <taxon>Bacteria</taxon>
        <taxon>Bacillati</taxon>
        <taxon>Actinomycetota</taxon>
        <taxon>Actinomycetes</taxon>
        <taxon>Mycobacteriales</taxon>
        <taxon>Mycobacteriaceae</taxon>
        <taxon>Mycobacterium</taxon>
        <taxon>Mycobacterium simiae complex</taxon>
    </lineage>
</organism>
<accession>A0A1E3SLH2</accession>
<evidence type="ECO:0000313" key="6">
    <source>
        <dbReference type="Proteomes" id="UP000192739"/>
    </source>
</evidence>
<dbReference type="Pfam" id="PF00106">
    <property type="entry name" value="adh_short"/>
    <property type="match status" value="1"/>
</dbReference>
<dbReference type="PIRSF" id="PIRSF000126">
    <property type="entry name" value="11-beta-HSD1"/>
    <property type="match status" value="1"/>
</dbReference>
<evidence type="ECO:0000256" key="3">
    <source>
        <dbReference type="RuleBase" id="RU000363"/>
    </source>
</evidence>
<dbReference type="PANTHER" id="PTHR44196">
    <property type="entry name" value="DEHYDROGENASE/REDUCTASE SDR FAMILY MEMBER 7B"/>
    <property type="match status" value="1"/>
</dbReference>
<evidence type="ECO:0000256" key="1">
    <source>
        <dbReference type="ARBA" id="ARBA00006484"/>
    </source>
</evidence>
<dbReference type="PRINTS" id="PR00081">
    <property type="entry name" value="GDHRDH"/>
</dbReference>
<comment type="caution">
    <text evidence="5">The sequence shown here is derived from an EMBL/GenBank/DDBJ whole genome shotgun (WGS) entry which is preliminary data.</text>
</comment>
<gene>
    <name evidence="5" type="ORF">BST27_05435</name>
</gene>
<keyword evidence="2" id="KW-0560">Oxidoreductase</keyword>
<dbReference type="PROSITE" id="PS00061">
    <property type="entry name" value="ADH_SHORT"/>
    <property type="match status" value="1"/>
</dbReference>
<keyword evidence="6" id="KW-1185">Reference proteome</keyword>
<protein>
    <submittedName>
        <fullName evidence="5">Short-chain dehydrogenase</fullName>
    </submittedName>
</protein>
<dbReference type="Proteomes" id="UP000192739">
    <property type="component" value="Unassembled WGS sequence"/>
</dbReference>
<dbReference type="SUPFAM" id="SSF51735">
    <property type="entry name" value="NAD(P)-binding Rossmann-fold domains"/>
    <property type="match status" value="1"/>
</dbReference>
<proteinExistence type="inferred from homology"/>
<evidence type="ECO:0000313" key="5">
    <source>
        <dbReference type="EMBL" id="ORB09635.1"/>
    </source>
</evidence>
<dbReference type="InterPro" id="IPR002347">
    <property type="entry name" value="SDR_fam"/>
</dbReference>
<dbReference type="OrthoDB" id="9793825at2"/>
<comment type="similarity">
    <text evidence="1 3">Belongs to the short-chain dehydrogenases/reductases (SDR) family.</text>
</comment>
<evidence type="ECO:0000256" key="2">
    <source>
        <dbReference type="ARBA" id="ARBA00023002"/>
    </source>
</evidence>
<dbReference type="SMART" id="SM00822">
    <property type="entry name" value="PKS_KR"/>
    <property type="match status" value="1"/>
</dbReference>
<dbReference type="InterPro" id="IPR020904">
    <property type="entry name" value="Sc_DH/Rdtase_CS"/>
</dbReference>
<dbReference type="RefSeq" id="WP_069417656.1">
    <property type="nucleotide sequence ID" value="NZ_CBCRZH010000023.1"/>
</dbReference>
<dbReference type="AlphaFoldDB" id="A0A1E3SLH2"/>
<dbReference type="InterPro" id="IPR036291">
    <property type="entry name" value="NAD(P)-bd_dom_sf"/>
</dbReference>
<dbReference type="PRINTS" id="PR00080">
    <property type="entry name" value="SDRFAMILY"/>
</dbReference>
<dbReference type="STRING" id="28445.BHQ20_03035"/>
<name>A0A1E3SLH2_MYCIE</name>
<evidence type="ECO:0000259" key="4">
    <source>
        <dbReference type="SMART" id="SM00822"/>
    </source>
</evidence>
<dbReference type="Gene3D" id="3.40.50.720">
    <property type="entry name" value="NAD(P)-binding Rossmann-like Domain"/>
    <property type="match status" value="1"/>
</dbReference>
<dbReference type="EMBL" id="MVHT01000009">
    <property type="protein sequence ID" value="ORB09635.1"/>
    <property type="molecule type" value="Genomic_DNA"/>
</dbReference>
<dbReference type="GO" id="GO:0016020">
    <property type="term" value="C:membrane"/>
    <property type="evidence" value="ECO:0007669"/>
    <property type="project" value="TreeGrafter"/>
</dbReference>
<dbReference type="InterPro" id="IPR057326">
    <property type="entry name" value="KR_dom"/>
</dbReference>
<sequence>MAGKRVLITGASSGIGAALARQLAAQGAVVGLIARREDRLADVLADCKRSSPDSQMWVADLADTLHDGPLALRAWHGMGGIDVLVNNAAIPKRRSVTELNVVEVETVMRVNFIAPMRLTLALLPRMLARRSGLIVNVSSVAGRMGILHESAYCASKFALSGWSEAIAADLKGTGVSVKLIQPGPVDTDIWDQPDNDEPIYQGPKVPPEEVAAGVIAAMGSDRFEHYLPDLKAVVDAKNADLDAFIAGAAAMAAEPNSDRH</sequence>
<feature type="domain" description="Ketoreductase" evidence="4">
    <location>
        <begin position="4"/>
        <end position="193"/>
    </location>
</feature>